<dbReference type="RefSeq" id="WP_238274722.1">
    <property type="nucleotide sequence ID" value="NZ_BPQR01000022.1"/>
</dbReference>
<evidence type="ECO:0008006" key="5">
    <source>
        <dbReference type="Google" id="ProtNLM"/>
    </source>
</evidence>
<evidence type="ECO:0000313" key="4">
    <source>
        <dbReference type="Proteomes" id="UP001055102"/>
    </source>
</evidence>
<evidence type="ECO:0000256" key="2">
    <source>
        <dbReference type="SAM" id="SignalP"/>
    </source>
</evidence>
<comment type="caution">
    <text evidence="3">The sequence shown here is derived from an EMBL/GenBank/DDBJ whole genome shotgun (WGS) entry which is preliminary data.</text>
</comment>
<proteinExistence type="predicted"/>
<evidence type="ECO:0000256" key="1">
    <source>
        <dbReference type="SAM" id="Phobius"/>
    </source>
</evidence>
<name>A0ABQ4SSB6_9HYPH</name>
<reference evidence="3" key="2">
    <citation type="submission" date="2021-08" db="EMBL/GenBank/DDBJ databases">
        <authorList>
            <person name="Tani A."/>
            <person name="Ola A."/>
            <person name="Ogura Y."/>
            <person name="Katsura K."/>
            <person name="Hayashi T."/>
        </authorList>
    </citation>
    <scope>NUCLEOTIDE SEQUENCE</scope>
    <source>
        <strain evidence="3">LMG 23639</strain>
    </source>
</reference>
<evidence type="ECO:0000313" key="3">
    <source>
        <dbReference type="EMBL" id="GJE06092.1"/>
    </source>
</evidence>
<keyword evidence="1" id="KW-0812">Transmembrane</keyword>
<feature type="signal peptide" evidence="2">
    <location>
        <begin position="1"/>
        <end position="22"/>
    </location>
</feature>
<dbReference type="EMBL" id="BPQR01000022">
    <property type="protein sequence ID" value="GJE06092.1"/>
    <property type="molecule type" value="Genomic_DNA"/>
</dbReference>
<organism evidence="3 4">
    <name type="scientific">Methylobacterium jeotgali</name>
    <dbReference type="NCBI Taxonomy" id="381630"/>
    <lineage>
        <taxon>Bacteria</taxon>
        <taxon>Pseudomonadati</taxon>
        <taxon>Pseudomonadota</taxon>
        <taxon>Alphaproteobacteria</taxon>
        <taxon>Hyphomicrobiales</taxon>
        <taxon>Methylobacteriaceae</taxon>
        <taxon>Methylobacterium</taxon>
    </lineage>
</organism>
<keyword evidence="2" id="KW-0732">Signal</keyword>
<gene>
    <name evidence="3" type="ORF">AOPFMNJM_1398</name>
</gene>
<feature type="transmembrane region" description="Helical" evidence="1">
    <location>
        <begin position="171"/>
        <end position="190"/>
    </location>
</feature>
<keyword evidence="4" id="KW-1185">Reference proteome</keyword>
<dbReference type="Proteomes" id="UP001055102">
    <property type="component" value="Unassembled WGS sequence"/>
</dbReference>
<accession>A0ABQ4SSB6</accession>
<sequence length="308" mass="33728">MRGRRLIAALLLALLAPGLAWAQVRFVEVRAPRAFGYFLGDLVETQVDILADPGFRVQRASLPSPGPVTYWLDLREVAVEEANVGGAARTRLRLTYQNFYAALDARSLEVPGFTVTLASDTRGGVTTTKAQVPGWSLGVSPLREVQPAKRDDPADYLRPDGRVARLDPTPALATALAFLSLALVALLLLARDRAWWLFAKRPARPFSAALRGLKAVRGRGDDEGYRQTLLALHRGLDGTDGRRVLADDLPGFLDRHPAFRAQGEALARFFSASRRAFFGRQTAAARESWPFAEAEATLRRLAAAERTA</sequence>
<protein>
    <recommendedName>
        <fullName evidence="5">MxaA protein</fullName>
    </recommendedName>
</protein>
<keyword evidence="1" id="KW-1133">Transmembrane helix</keyword>
<feature type="chain" id="PRO_5046769885" description="MxaA protein" evidence="2">
    <location>
        <begin position="23"/>
        <end position="308"/>
    </location>
</feature>
<keyword evidence="1" id="KW-0472">Membrane</keyword>
<reference evidence="3" key="1">
    <citation type="journal article" date="2021" name="Front. Microbiol.">
        <title>Comprehensive Comparative Genomics and Phenotyping of Methylobacterium Species.</title>
        <authorList>
            <person name="Alessa O."/>
            <person name="Ogura Y."/>
            <person name="Fujitani Y."/>
            <person name="Takami H."/>
            <person name="Hayashi T."/>
            <person name="Sahin N."/>
            <person name="Tani A."/>
        </authorList>
    </citation>
    <scope>NUCLEOTIDE SEQUENCE</scope>
    <source>
        <strain evidence="3">LMG 23639</strain>
    </source>
</reference>